<protein>
    <recommendedName>
        <fullName evidence="12">Fungal lipase-type domain-containing protein</fullName>
    </recommendedName>
</protein>
<dbReference type="SUPFAM" id="SSF53474">
    <property type="entry name" value="alpha/beta-Hydrolases"/>
    <property type="match status" value="1"/>
</dbReference>
<evidence type="ECO:0000256" key="2">
    <source>
        <dbReference type="ARBA" id="ARBA00022525"/>
    </source>
</evidence>
<name>A0AAF0J2S8_9BASI</name>
<dbReference type="GO" id="GO:0016042">
    <property type="term" value="P:lipid catabolic process"/>
    <property type="evidence" value="ECO:0007669"/>
    <property type="project" value="UniProtKB-KW"/>
</dbReference>
<evidence type="ECO:0000256" key="8">
    <source>
        <dbReference type="ARBA" id="ARBA00043996"/>
    </source>
</evidence>
<keyword evidence="2" id="KW-0964">Secreted</keyword>
<evidence type="ECO:0000313" key="13">
    <source>
        <dbReference type="EMBL" id="WFD27219.1"/>
    </source>
</evidence>
<organism evidence="13 14">
    <name type="scientific">Malassezia nana</name>
    <dbReference type="NCBI Taxonomy" id="180528"/>
    <lineage>
        <taxon>Eukaryota</taxon>
        <taxon>Fungi</taxon>
        <taxon>Dikarya</taxon>
        <taxon>Basidiomycota</taxon>
        <taxon>Ustilaginomycotina</taxon>
        <taxon>Malasseziomycetes</taxon>
        <taxon>Malasseziales</taxon>
        <taxon>Malasseziaceae</taxon>
        <taxon>Malassezia</taxon>
    </lineage>
</organism>
<gene>
    <name evidence="13" type="ORF">MNAN1_002215</name>
</gene>
<proteinExistence type="inferred from homology"/>
<evidence type="ECO:0000256" key="9">
    <source>
        <dbReference type="ARBA" id="ARBA00047591"/>
    </source>
</evidence>
<dbReference type="InterPro" id="IPR002921">
    <property type="entry name" value="Fungal_lipase-type"/>
</dbReference>
<dbReference type="Proteomes" id="UP001213623">
    <property type="component" value="Chromosome 4"/>
</dbReference>
<keyword evidence="4" id="KW-0378">Hydrolase</keyword>
<evidence type="ECO:0000256" key="1">
    <source>
        <dbReference type="ARBA" id="ARBA00004613"/>
    </source>
</evidence>
<keyword evidence="3 11" id="KW-0732">Signal</keyword>
<sequence>MQLFARVIALFALYGVVISHTTHLSARKELSSTAQPVDVPYDINEFSLAAALAQQPNCDASSYSNGDVFADAKLLYRFGDGNLKQHCLIYHSQSLGVTVSFQGTNGSSLVSTLHDFDILPVPADARYRKYMPDSVRFMDGFQRGYTDLVDEVFEKVKEYKKAFNETRVSIVGHSLGAAIGLIASVDVEHRMDDGLYRTYLFGLPRAGNVAWANHVDKTIGKKLHWVVNGRDWVPHVAIRVAGYQHPSNYVWIYPANSTTWKLYPGQENVHGFNSVPLDELSDNDHRGIYFGTQIGGPNDNCPAKVGKHY</sequence>
<evidence type="ECO:0000313" key="14">
    <source>
        <dbReference type="Proteomes" id="UP001213623"/>
    </source>
</evidence>
<evidence type="ECO:0000259" key="12">
    <source>
        <dbReference type="Pfam" id="PF01764"/>
    </source>
</evidence>
<dbReference type="PANTHER" id="PTHR45856">
    <property type="entry name" value="ALPHA/BETA-HYDROLASES SUPERFAMILY PROTEIN"/>
    <property type="match status" value="1"/>
</dbReference>
<feature type="chain" id="PRO_5042172047" description="Fungal lipase-type domain-containing protein" evidence="11">
    <location>
        <begin position="20"/>
        <end position="309"/>
    </location>
</feature>
<dbReference type="PANTHER" id="PTHR45856:SF25">
    <property type="entry name" value="FUNGAL LIPASE-LIKE DOMAIN-CONTAINING PROTEIN"/>
    <property type="match status" value="1"/>
</dbReference>
<dbReference type="Pfam" id="PF01764">
    <property type="entry name" value="Lipase_3"/>
    <property type="match status" value="1"/>
</dbReference>
<evidence type="ECO:0000256" key="3">
    <source>
        <dbReference type="ARBA" id="ARBA00022729"/>
    </source>
</evidence>
<evidence type="ECO:0000256" key="4">
    <source>
        <dbReference type="ARBA" id="ARBA00022801"/>
    </source>
</evidence>
<comment type="similarity">
    <text evidence="8">Belongs to the AB hydrolase superfamily. Lipase family. Class 3 subfamily.</text>
</comment>
<dbReference type="GO" id="GO:0016787">
    <property type="term" value="F:hydrolase activity"/>
    <property type="evidence" value="ECO:0007669"/>
    <property type="project" value="UniProtKB-KW"/>
</dbReference>
<reference evidence="13" key="1">
    <citation type="submission" date="2023-03" db="EMBL/GenBank/DDBJ databases">
        <title>Mating type loci evolution in Malassezia.</title>
        <authorList>
            <person name="Coelho M.A."/>
        </authorList>
    </citation>
    <scope>NUCLEOTIDE SEQUENCE</scope>
    <source>
        <strain evidence="13">CBS 9557</strain>
    </source>
</reference>
<dbReference type="CDD" id="cd00519">
    <property type="entry name" value="Lipase_3"/>
    <property type="match status" value="1"/>
</dbReference>
<evidence type="ECO:0000256" key="11">
    <source>
        <dbReference type="SAM" id="SignalP"/>
    </source>
</evidence>
<comment type="catalytic activity">
    <reaction evidence="9">
        <text>a diacylglycerol + H2O = a monoacylglycerol + a fatty acid + H(+)</text>
        <dbReference type="Rhea" id="RHEA:32731"/>
        <dbReference type="ChEBI" id="CHEBI:15377"/>
        <dbReference type="ChEBI" id="CHEBI:15378"/>
        <dbReference type="ChEBI" id="CHEBI:17408"/>
        <dbReference type="ChEBI" id="CHEBI:18035"/>
        <dbReference type="ChEBI" id="CHEBI:28868"/>
    </reaction>
</comment>
<feature type="domain" description="Fungal lipase-type" evidence="12">
    <location>
        <begin position="99"/>
        <end position="238"/>
    </location>
</feature>
<keyword evidence="5" id="KW-0442">Lipid degradation</keyword>
<keyword evidence="14" id="KW-1185">Reference proteome</keyword>
<dbReference type="InterPro" id="IPR029058">
    <property type="entry name" value="AB_hydrolase_fold"/>
</dbReference>
<accession>A0AAF0J2S8</accession>
<dbReference type="GO" id="GO:0005576">
    <property type="term" value="C:extracellular region"/>
    <property type="evidence" value="ECO:0007669"/>
    <property type="project" value="UniProtKB-SubCell"/>
</dbReference>
<keyword evidence="6" id="KW-0443">Lipid metabolism</keyword>
<evidence type="ECO:0000256" key="6">
    <source>
        <dbReference type="ARBA" id="ARBA00023098"/>
    </source>
</evidence>
<dbReference type="EMBL" id="CP119895">
    <property type="protein sequence ID" value="WFD27219.1"/>
    <property type="molecule type" value="Genomic_DNA"/>
</dbReference>
<comment type="subcellular location">
    <subcellularLocation>
        <location evidence="1">Secreted</location>
    </subcellularLocation>
</comment>
<comment type="catalytic activity">
    <reaction evidence="10">
        <text>a monoacylglycerol + H2O = glycerol + a fatty acid + H(+)</text>
        <dbReference type="Rhea" id="RHEA:15245"/>
        <dbReference type="ChEBI" id="CHEBI:15377"/>
        <dbReference type="ChEBI" id="CHEBI:15378"/>
        <dbReference type="ChEBI" id="CHEBI:17408"/>
        <dbReference type="ChEBI" id="CHEBI:17754"/>
        <dbReference type="ChEBI" id="CHEBI:28868"/>
    </reaction>
</comment>
<dbReference type="AlphaFoldDB" id="A0AAF0J2S8"/>
<feature type="signal peptide" evidence="11">
    <location>
        <begin position="1"/>
        <end position="19"/>
    </location>
</feature>
<evidence type="ECO:0000256" key="7">
    <source>
        <dbReference type="ARBA" id="ARBA00023157"/>
    </source>
</evidence>
<dbReference type="InterPro" id="IPR051218">
    <property type="entry name" value="Sec_MonoDiacylglyc_Lipase"/>
</dbReference>
<evidence type="ECO:0000256" key="5">
    <source>
        <dbReference type="ARBA" id="ARBA00022963"/>
    </source>
</evidence>
<keyword evidence="7" id="KW-1015">Disulfide bond</keyword>
<evidence type="ECO:0000256" key="10">
    <source>
        <dbReference type="ARBA" id="ARBA00048461"/>
    </source>
</evidence>
<dbReference type="Gene3D" id="3.40.50.1820">
    <property type="entry name" value="alpha/beta hydrolase"/>
    <property type="match status" value="1"/>
</dbReference>